<reference evidence="3" key="1">
    <citation type="submission" date="2020-01" db="EMBL/GenBank/DDBJ databases">
        <authorList>
            <person name="Meier V. D."/>
            <person name="Meier V D."/>
        </authorList>
    </citation>
    <scope>NUCLEOTIDE SEQUENCE</scope>
    <source>
        <strain evidence="3">HLG_WM_MAG_03</strain>
    </source>
</reference>
<evidence type="ECO:0000313" key="3">
    <source>
        <dbReference type="EMBL" id="CAA6798532.1"/>
    </source>
</evidence>
<feature type="signal peptide" evidence="1">
    <location>
        <begin position="1"/>
        <end position="17"/>
    </location>
</feature>
<evidence type="ECO:0000256" key="1">
    <source>
        <dbReference type="SAM" id="SignalP"/>
    </source>
</evidence>
<keyword evidence="1" id="KW-0732">Signal</keyword>
<accession>A0A6S6RZU8</accession>
<feature type="domain" description="Plasminogen-binding protein PgbA N-terminal" evidence="2">
    <location>
        <begin position="25"/>
        <end position="223"/>
    </location>
</feature>
<sequence length="229" mass="25242">MKKILFFVLLTSYALFANSLPNSMSSTVKEVSNDTIQLSSNIPAGMSGIIIHNYGNGLSAITHTAISLGNGKASVEPYTAIIHKNIPAIQTTVAVADKVIFGNFYNNALLIAPNQRAYQKITQKFKRTWIHPDAFALNFMQKNETSLSLDILHDFAKNNQIGLVLVVTQDRLLIIDPISKVVIGNAALPANLGAPMTPFYARFEQMNLSIFNFSDRQYTPYFQSVAGLK</sequence>
<dbReference type="AlphaFoldDB" id="A0A6S6RZU8"/>
<feature type="chain" id="PRO_5028131536" description="Plasminogen-binding protein PgbA N-terminal domain-containing protein" evidence="1">
    <location>
        <begin position="18"/>
        <end position="229"/>
    </location>
</feature>
<dbReference type="EMBL" id="CACVAR010000008">
    <property type="protein sequence ID" value="CAA6798532.1"/>
    <property type="molecule type" value="Genomic_DNA"/>
</dbReference>
<proteinExistence type="predicted"/>
<organism evidence="3">
    <name type="scientific">uncultured Sulfurovum sp</name>
    <dbReference type="NCBI Taxonomy" id="269237"/>
    <lineage>
        <taxon>Bacteria</taxon>
        <taxon>Pseudomonadati</taxon>
        <taxon>Campylobacterota</taxon>
        <taxon>Epsilonproteobacteria</taxon>
        <taxon>Campylobacterales</taxon>
        <taxon>Sulfurovaceae</taxon>
        <taxon>Sulfurovum</taxon>
        <taxon>environmental samples</taxon>
    </lineage>
</organism>
<name>A0A6S6RZU8_9BACT</name>
<dbReference type="InterPro" id="IPR029276">
    <property type="entry name" value="PgbA_N"/>
</dbReference>
<evidence type="ECO:0000259" key="2">
    <source>
        <dbReference type="Pfam" id="PF15436"/>
    </source>
</evidence>
<dbReference type="Pfam" id="PF15436">
    <property type="entry name" value="PGBA_N"/>
    <property type="match status" value="1"/>
</dbReference>
<gene>
    <name evidence="3" type="ORF">HELGO_WM27933</name>
</gene>
<protein>
    <recommendedName>
        <fullName evidence="2">Plasminogen-binding protein PgbA N-terminal domain-containing protein</fullName>
    </recommendedName>
</protein>